<dbReference type="Proteomes" id="UP001165393">
    <property type="component" value="Unassembled WGS sequence"/>
</dbReference>
<feature type="transmembrane region" description="Helical" evidence="4">
    <location>
        <begin position="303"/>
        <end position="324"/>
    </location>
</feature>
<keyword evidence="4" id="KW-0472">Membrane</keyword>
<dbReference type="Pfam" id="PF00990">
    <property type="entry name" value="GGDEF"/>
    <property type="match status" value="1"/>
</dbReference>
<dbReference type="InterPro" id="IPR011623">
    <property type="entry name" value="7TMR_DISM_rcpt_extracell_dom1"/>
</dbReference>
<evidence type="ECO:0000256" key="2">
    <source>
        <dbReference type="ARBA" id="ARBA00012528"/>
    </source>
</evidence>
<dbReference type="Gene3D" id="2.60.40.2380">
    <property type="match status" value="1"/>
</dbReference>
<evidence type="ECO:0000256" key="4">
    <source>
        <dbReference type="SAM" id="Phobius"/>
    </source>
</evidence>
<evidence type="ECO:0000313" key="6">
    <source>
        <dbReference type="EMBL" id="MCM2680655.1"/>
    </source>
</evidence>
<dbReference type="RefSeq" id="WP_251262141.1">
    <property type="nucleotide sequence ID" value="NZ_JAMQGP010000007.1"/>
</dbReference>
<comment type="caution">
    <text evidence="6">The sequence shown here is derived from an EMBL/GenBank/DDBJ whole genome shotgun (WGS) entry which is preliminary data.</text>
</comment>
<dbReference type="GO" id="GO:0043709">
    <property type="term" value="P:cell adhesion involved in single-species biofilm formation"/>
    <property type="evidence" value="ECO:0007669"/>
    <property type="project" value="TreeGrafter"/>
</dbReference>
<feature type="transmembrane region" description="Helical" evidence="4">
    <location>
        <begin position="370"/>
        <end position="388"/>
    </location>
</feature>
<evidence type="ECO:0000259" key="5">
    <source>
        <dbReference type="PROSITE" id="PS50887"/>
    </source>
</evidence>
<dbReference type="PANTHER" id="PTHR45138">
    <property type="entry name" value="REGULATORY COMPONENTS OF SENSORY TRANSDUCTION SYSTEM"/>
    <property type="match status" value="1"/>
</dbReference>
<dbReference type="PANTHER" id="PTHR45138:SF9">
    <property type="entry name" value="DIGUANYLATE CYCLASE DGCM-RELATED"/>
    <property type="match status" value="1"/>
</dbReference>
<dbReference type="InterPro" id="IPR000160">
    <property type="entry name" value="GGDEF_dom"/>
</dbReference>
<comment type="cofactor">
    <cofactor evidence="1">
        <name>Mg(2+)</name>
        <dbReference type="ChEBI" id="CHEBI:18420"/>
    </cofactor>
</comment>
<feature type="domain" description="GGDEF" evidence="5">
    <location>
        <begin position="464"/>
        <end position="599"/>
    </location>
</feature>
<dbReference type="AlphaFoldDB" id="A0AA41W7K6"/>
<feature type="transmembrane region" description="Helical" evidence="4">
    <location>
        <begin position="182"/>
        <end position="204"/>
    </location>
</feature>
<evidence type="ECO:0000313" key="7">
    <source>
        <dbReference type="Proteomes" id="UP001165393"/>
    </source>
</evidence>
<dbReference type="CDD" id="cd01949">
    <property type="entry name" value="GGDEF"/>
    <property type="match status" value="1"/>
</dbReference>
<gene>
    <name evidence="6" type="ORF">NAF29_13380</name>
</gene>
<dbReference type="FunFam" id="3.30.70.270:FF:000001">
    <property type="entry name" value="Diguanylate cyclase domain protein"/>
    <property type="match status" value="1"/>
</dbReference>
<feature type="transmembrane region" description="Helical" evidence="4">
    <location>
        <begin position="279"/>
        <end position="297"/>
    </location>
</feature>
<accession>A0AA41W7K6</accession>
<dbReference type="SUPFAM" id="SSF55073">
    <property type="entry name" value="Nucleotide cyclase"/>
    <property type="match status" value="1"/>
</dbReference>
<feature type="transmembrane region" description="Helical" evidence="4">
    <location>
        <begin position="211"/>
        <end position="236"/>
    </location>
</feature>
<feature type="transmembrane region" description="Helical" evidence="4">
    <location>
        <begin position="336"/>
        <end position="358"/>
    </location>
</feature>
<sequence>MIACYFYACVPAHAVVKASEGAMYAVSGAEHQVSMQAIQSSLQHHQRLEAFWYDNVYQHFSFGFTDAPHWFVWVIAADEIKAWSDQGELNQRRLLEVAEPSINGLSVRIFNRVGDEIGAFDIEEGAGFDARPVAHRNFVIPVDVPLGEELYVVARVTNTDGMRMKMRLWAMAEFQSQEQNTLLLHGIYFGVMLAMFLYNVSLALGLKESAFWFYVLWVPCISIVVISDAGLAFQYFWPWSAAWNDRAIAVFASFGPAFGTIFGYLVLKIRENLSPIWRYIYYANVGLCLLIGTYALFGPPSSALQASLHLNTVTIWVLTISTLIRARQGYSLALPYLLAWAMIMAGGGIRIADTFAYIPRSWYSENLMQIGSALEVLLMSVLVATHMYDERRKRESAQRELLESQLEMNEQLEQSVYERTEALELANEKLEQISRIDGLTGLSNRRYFDEVLKRELNHALRQQLPLSVVMVDVDYFKQINDNFGHAFGDQCLKAIGYLLTTKIKRETDLTARYGGEEFAIILPNTPAEQAMAIAEQIRVSVIDLVLESNEQLINMTCSLGVCCRVPSDVNDDLEILKAADDALYQSKHDGRNRVSIAADLSKIASI</sequence>
<dbReference type="PROSITE" id="PS50887">
    <property type="entry name" value="GGDEF"/>
    <property type="match status" value="1"/>
</dbReference>
<protein>
    <recommendedName>
        <fullName evidence="2">diguanylate cyclase</fullName>
        <ecNumber evidence="2">2.7.7.65</ecNumber>
    </recommendedName>
</protein>
<keyword evidence="4" id="KW-0812">Transmembrane</keyword>
<organism evidence="6 7">
    <name type="scientific">Echinimonas agarilytica</name>
    <dbReference type="NCBI Taxonomy" id="1215918"/>
    <lineage>
        <taxon>Bacteria</taxon>
        <taxon>Pseudomonadati</taxon>
        <taxon>Pseudomonadota</taxon>
        <taxon>Gammaproteobacteria</taxon>
        <taxon>Alteromonadales</taxon>
        <taxon>Echinimonadaceae</taxon>
        <taxon>Echinimonas</taxon>
    </lineage>
</organism>
<comment type="catalytic activity">
    <reaction evidence="3">
        <text>2 GTP = 3',3'-c-di-GMP + 2 diphosphate</text>
        <dbReference type="Rhea" id="RHEA:24898"/>
        <dbReference type="ChEBI" id="CHEBI:33019"/>
        <dbReference type="ChEBI" id="CHEBI:37565"/>
        <dbReference type="ChEBI" id="CHEBI:58805"/>
        <dbReference type="EC" id="2.7.7.65"/>
    </reaction>
</comment>
<dbReference type="InterPro" id="IPR043128">
    <property type="entry name" value="Rev_trsase/Diguanyl_cyclase"/>
</dbReference>
<dbReference type="NCBIfam" id="TIGR00254">
    <property type="entry name" value="GGDEF"/>
    <property type="match status" value="1"/>
</dbReference>
<dbReference type="Pfam" id="PF07695">
    <property type="entry name" value="7TMR-DISM_7TM"/>
    <property type="match status" value="1"/>
</dbReference>
<dbReference type="Gene3D" id="3.30.70.270">
    <property type="match status" value="1"/>
</dbReference>
<dbReference type="Pfam" id="PF07696">
    <property type="entry name" value="7TMR-DISMED2"/>
    <property type="match status" value="1"/>
</dbReference>
<dbReference type="EC" id="2.7.7.65" evidence="2"/>
<feature type="transmembrane region" description="Helical" evidence="4">
    <location>
        <begin position="248"/>
        <end position="267"/>
    </location>
</feature>
<dbReference type="GO" id="GO:0005886">
    <property type="term" value="C:plasma membrane"/>
    <property type="evidence" value="ECO:0007669"/>
    <property type="project" value="TreeGrafter"/>
</dbReference>
<proteinExistence type="predicted"/>
<name>A0AA41W7K6_9GAMM</name>
<keyword evidence="7" id="KW-1185">Reference proteome</keyword>
<keyword evidence="4" id="KW-1133">Transmembrane helix</keyword>
<dbReference type="SMART" id="SM00267">
    <property type="entry name" value="GGDEF"/>
    <property type="match status" value="1"/>
</dbReference>
<reference evidence="6 7" key="1">
    <citation type="journal article" date="2013" name="Antonie Van Leeuwenhoek">
        <title>Echinimonas agarilytica gen. nov., sp. nov., a new gammaproteobacterium isolated from the sea urchin Strongylocentrotus intermedius.</title>
        <authorList>
            <person name="Nedashkovskaya O.I."/>
            <person name="Stenkova A.M."/>
            <person name="Zhukova N.V."/>
            <person name="Van Trappen S."/>
            <person name="Lee J.S."/>
            <person name="Kim S.B."/>
        </authorList>
    </citation>
    <scope>NUCLEOTIDE SEQUENCE [LARGE SCALE GENOMIC DNA]</scope>
    <source>
        <strain evidence="6 7">KMM 6351</strain>
    </source>
</reference>
<dbReference type="EMBL" id="JAMQGP010000007">
    <property type="protein sequence ID" value="MCM2680655.1"/>
    <property type="molecule type" value="Genomic_DNA"/>
</dbReference>
<dbReference type="GO" id="GO:1902201">
    <property type="term" value="P:negative regulation of bacterial-type flagellum-dependent cell motility"/>
    <property type="evidence" value="ECO:0007669"/>
    <property type="project" value="TreeGrafter"/>
</dbReference>
<dbReference type="GO" id="GO:0052621">
    <property type="term" value="F:diguanylate cyclase activity"/>
    <property type="evidence" value="ECO:0007669"/>
    <property type="project" value="UniProtKB-EC"/>
</dbReference>
<evidence type="ECO:0000256" key="3">
    <source>
        <dbReference type="ARBA" id="ARBA00034247"/>
    </source>
</evidence>
<evidence type="ECO:0000256" key="1">
    <source>
        <dbReference type="ARBA" id="ARBA00001946"/>
    </source>
</evidence>
<dbReference type="InterPro" id="IPR029787">
    <property type="entry name" value="Nucleotide_cyclase"/>
</dbReference>
<dbReference type="InterPro" id="IPR050469">
    <property type="entry name" value="Diguanylate_Cyclase"/>
</dbReference>
<dbReference type="InterPro" id="IPR011622">
    <property type="entry name" value="7TMR_DISM_rcpt_extracell_dom2"/>
</dbReference>